<keyword evidence="3" id="KW-0067">ATP-binding</keyword>
<proteinExistence type="inferred from homology"/>
<dbReference type="GO" id="GO:0004550">
    <property type="term" value="F:nucleoside diphosphate kinase activity"/>
    <property type="evidence" value="ECO:0007669"/>
    <property type="project" value="TreeGrafter"/>
</dbReference>
<dbReference type="EMBL" id="CAKOFQ010007585">
    <property type="protein sequence ID" value="CAH2004341.1"/>
    <property type="molecule type" value="Genomic_DNA"/>
</dbReference>
<dbReference type="GO" id="GO:0004798">
    <property type="term" value="F:dTMP kinase activity"/>
    <property type="evidence" value="ECO:0007669"/>
    <property type="project" value="TreeGrafter"/>
</dbReference>
<dbReference type="Pfam" id="PF02223">
    <property type="entry name" value="Thymidylate_kin"/>
    <property type="match status" value="1"/>
</dbReference>
<evidence type="ECO:0000256" key="3">
    <source>
        <dbReference type="ARBA" id="ARBA00022840"/>
    </source>
</evidence>
<dbReference type="GO" id="GO:0006233">
    <property type="term" value="P:dTDP biosynthetic process"/>
    <property type="evidence" value="ECO:0007669"/>
    <property type="project" value="TreeGrafter"/>
</dbReference>
<dbReference type="PANTHER" id="PTHR10344:SF4">
    <property type="entry name" value="UMP-CMP KINASE 2, MITOCHONDRIAL"/>
    <property type="match status" value="1"/>
</dbReference>
<feature type="domain" description="Thymidylate kinase-like" evidence="4">
    <location>
        <begin position="103"/>
        <end position="263"/>
    </location>
</feature>
<organism evidence="5 6">
    <name type="scientific">Acanthoscelides obtectus</name>
    <name type="common">Bean weevil</name>
    <name type="synonym">Bruchus obtectus</name>
    <dbReference type="NCBI Taxonomy" id="200917"/>
    <lineage>
        <taxon>Eukaryota</taxon>
        <taxon>Metazoa</taxon>
        <taxon>Ecdysozoa</taxon>
        <taxon>Arthropoda</taxon>
        <taxon>Hexapoda</taxon>
        <taxon>Insecta</taxon>
        <taxon>Pterygota</taxon>
        <taxon>Neoptera</taxon>
        <taxon>Endopterygota</taxon>
        <taxon>Coleoptera</taxon>
        <taxon>Polyphaga</taxon>
        <taxon>Cucujiformia</taxon>
        <taxon>Chrysomeloidea</taxon>
        <taxon>Chrysomelidae</taxon>
        <taxon>Bruchinae</taxon>
        <taxon>Bruchini</taxon>
        <taxon>Acanthoscelides</taxon>
    </lineage>
</organism>
<comment type="caution">
    <text evidence="5">The sequence shown here is derived from an EMBL/GenBank/DDBJ whole genome shotgun (WGS) entry which is preliminary data.</text>
</comment>
<dbReference type="PANTHER" id="PTHR10344">
    <property type="entry name" value="THYMIDYLATE KINASE"/>
    <property type="match status" value="1"/>
</dbReference>
<accession>A0A9P0M3U2</accession>
<evidence type="ECO:0000313" key="5">
    <source>
        <dbReference type="EMBL" id="CAH2004341.1"/>
    </source>
</evidence>
<dbReference type="SUPFAM" id="SSF52540">
    <property type="entry name" value="P-loop containing nucleoside triphosphate hydrolases"/>
    <property type="match status" value="1"/>
</dbReference>
<evidence type="ECO:0000256" key="1">
    <source>
        <dbReference type="ARBA" id="ARBA00009776"/>
    </source>
</evidence>
<dbReference type="AlphaFoldDB" id="A0A9P0M3U2"/>
<comment type="similarity">
    <text evidence="1">Belongs to the thymidylate kinase family.</text>
</comment>
<evidence type="ECO:0000256" key="2">
    <source>
        <dbReference type="ARBA" id="ARBA00022741"/>
    </source>
</evidence>
<dbReference type="GO" id="GO:0006227">
    <property type="term" value="P:dUDP biosynthetic process"/>
    <property type="evidence" value="ECO:0007669"/>
    <property type="project" value="TreeGrafter"/>
</dbReference>
<dbReference type="GO" id="GO:0005524">
    <property type="term" value="F:ATP binding"/>
    <property type="evidence" value="ECO:0007669"/>
    <property type="project" value="UniProtKB-KW"/>
</dbReference>
<evidence type="ECO:0000313" key="6">
    <source>
        <dbReference type="Proteomes" id="UP001152888"/>
    </source>
</evidence>
<dbReference type="GO" id="GO:0005739">
    <property type="term" value="C:mitochondrion"/>
    <property type="evidence" value="ECO:0007669"/>
    <property type="project" value="TreeGrafter"/>
</dbReference>
<protein>
    <recommendedName>
        <fullName evidence="4">Thymidylate kinase-like domain-containing protein</fullName>
    </recommendedName>
</protein>
<evidence type="ECO:0000259" key="4">
    <source>
        <dbReference type="Pfam" id="PF02223"/>
    </source>
</evidence>
<name>A0A9P0M3U2_ACAOB</name>
<dbReference type="OrthoDB" id="425602at2759"/>
<keyword evidence="2" id="KW-0547">Nucleotide-binding</keyword>
<reference evidence="5" key="1">
    <citation type="submission" date="2022-03" db="EMBL/GenBank/DDBJ databases">
        <authorList>
            <person name="Sayadi A."/>
        </authorList>
    </citation>
    <scope>NUCLEOTIDE SEQUENCE</scope>
</reference>
<dbReference type="InterPro" id="IPR039430">
    <property type="entry name" value="Thymidylate_kin-like_dom"/>
</dbReference>
<keyword evidence="6" id="KW-1185">Reference proteome</keyword>
<dbReference type="Gene3D" id="3.40.50.300">
    <property type="entry name" value="P-loop containing nucleotide triphosphate hydrolases"/>
    <property type="match status" value="1"/>
</dbReference>
<dbReference type="GO" id="GO:0006235">
    <property type="term" value="P:dTTP biosynthetic process"/>
    <property type="evidence" value="ECO:0007669"/>
    <property type="project" value="TreeGrafter"/>
</dbReference>
<dbReference type="InterPro" id="IPR027417">
    <property type="entry name" value="P-loop_NTPase"/>
</dbReference>
<sequence>MKFCFWVSHRQLIGLGTVATRHSEAYFSGVRKNCYFNYEETVKMGDQNRPLLYKNLKSILDVFDDPENKKVKGVSELMEIFLSTKLQHQDIADENKKHPLIVLEGLDGSGKTTVGKRFSKKINAQTWKTPPESIGHIRHLFDNHPVLRTAYYSLGNYIAAYEVQSLLKYSPVLMDRYWHSTAAYAIAQYVQDHPEYPMPAEGDPIYKWPEDLFKPDIVIFLNVSEEVRKQRQSRRTNITVQEDMLNSDLKFRQNVIQAYKNMSSPGVHVINGDLGFGPVFGQIQTATRDILHT</sequence>
<dbReference type="Proteomes" id="UP001152888">
    <property type="component" value="Unassembled WGS sequence"/>
</dbReference>
<gene>
    <name evidence="5" type="ORF">ACAOBT_LOCUS27937</name>
</gene>